<organism evidence="3 4">
    <name type="scientific">Frankia canadensis</name>
    <dbReference type="NCBI Taxonomy" id="1836972"/>
    <lineage>
        <taxon>Bacteria</taxon>
        <taxon>Bacillati</taxon>
        <taxon>Actinomycetota</taxon>
        <taxon>Actinomycetes</taxon>
        <taxon>Frankiales</taxon>
        <taxon>Frankiaceae</taxon>
        <taxon>Frankia</taxon>
    </lineage>
</organism>
<reference evidence="3 4" key="1">
    <citation type="submission" date="2017-06" db="EMBL/GenBank/DDBJ databases">
        <authorList>
            <person name="Kim H.J."/>
            <person name="Triplett B.A."/>
        </authorList>
    </citation>
    <scope>NUCLEOTIDE SEQUENCE [LARGE SCALE GENOMIC DNA]</scope>
    <source>
        <strain evidence="3">FRACA_ARgP5</strain>
    </source>
</reference>
<feature type="region of interest" description="Disordered" evidence="1">
    <location>
        <begin position="49"/>
        <end position="71"/>
    </location>
</feature>
<dbReference type="AlphaFoldDB" id="A0A2I2KY18"/>
<gene>
    <name evidence="3" type="ORF">FRACA_4860003</name>
</gene>
<dbReference type="RefSeq" id="WP_101833939.1">
    <property type="nucleotide sequence ID" value="NZ_FZMO01000430.1"/>
</dbReference>
<feature type="transmembrane region" description="Helical" evidence="2">
    <location>
        <begin position="6"/>
        <end position="30"/>
    </location>
</feature>
<evidence type="ECO:0000313" key="4">
    <source>
        <dbReference type="Proteomes" id="UP000234331"/>
    </source>
</evidence>
<dbReference type="EMBL" id="FZMO01000430">
    <property type="protein sequence ID" value="SNQ50564.1"/>
    <property type="molecule type" value="Genomic_DNA"/>
</dbReference>
<evidence type="ECO:0000313" key="3">
    <source>
        <dbReference type="EMBL" id="SNQ50564.1"/>
    </source>
</evidence>
<accession>A0A2I2KY18</accession>
<keyword evidence="4" id="KW-1185">Reference proteome</keyword>
<keyword evidence="2" id="KW-0812">Transmembrane</keyword>
<name>A0A2I2KY18_9ACTN</name>
<evidence type="ECO:0000256" key="1">
    <source>
        <dbReference type="SAM" id="MobiDB-lite"/>
    </source>
</evidence>
<evidence type="ECO:0000256" key="2">
    <source>
        <dbReference type="SAM" id="Phobius"/>
    </source>
</evidence>
<sequence>METFGAILVVLVLLLIPVIIVGGALTWSYLRCAPLRAAAAVEAARELRHRPDQPAAGGAPFSPGHGARRAA</sequence>
<protein>
    <submittedName>
        <fullName evidence="3">Uncharacterized protein</fullName>
    </submittedName>
</protein>
<proteinExistence type="predicted"/>
<dbReference type="Proteomes" id="UP000234331">
    <property type="component" value="Unassembled WGS sequence"/>
</dbReference>
<keyword evidence="2" id="KW-1133">Transmembrane helix</keyword>
<keyword evidence="2" id="KW-0472">Membrane</keyword>